<dbReference type="EMBL" id="BAABME010021046">
    <property type="protein sequence ID" value="GAA0162215.1"/>
    <property type="molecule type" value="Genomic_DNA"/>
</dbReference>
<feature type="region of interest" description="Disordered" evidence="1">
    <location>
        <begin position="251"/>
        <end position="292"/>
    </location>
</feature>
<evidence type="ECO:0000313" key="2">
    <source>
        <dbReference type="EMBL" id="GAA0162215.1"/>
    </source>
</evidence>
<name>A0AAV3QHT7_LITER</name>
<sequence length="292" mass="29778">MISESMAAENDDGGNKSQAVPVLRPCLRSGTSSDGSQKAPLAGMSLVFKAGSSGSGSEAKATGSSVRGPKFAGAMLQRARKALLRGSDARLGAGSAPKRPQPPTPLPIRPEAAVPRAIPAGPPEGAKVDSPRVPVVNPIPVVNPEPVIPPRVTRSKTRVKTRNDAPPKESLLKVNVNVPTVNGSLSEVAGSEDMVISPSNKGNGLKGVDKGKTIVSQIPVVSPNSFEALNVSGGGGGTHDEDVIKIQRCDLAPSPSGKANQDNEGGVWQHVSRKGHSNGHGGAVSFSVSPCG</sequence>
<proteinExistence type="predicted"/>
<gene>
    <name evidence="2" type="ORF">LIER_39371</name>
</gene>
<feature type="compositionally biased region" description="Low complexity" evidence="1">
    <location>
        <begin position="50"/>
        <end position="65"/>
    </location>
</feature>
<dbReference type="AlphaFoldDB" id="A0AAV3QHT7"/>
<organism evidence="2 3">
    <name type="scientific">Lithospermum erythrorhizon</name>
    <name type="common">Purple gromwell</name>
    <name type="synonym">Lithospermum officinale var. erythrorhizon</name>
    <dbReference type="NCBI Taxonomy" id="34254"/>
    <lineage>
        <taxon>Eukaryota</taxon>
        <taxon>Viridiplantae</taxon>
        <taxon>Streptophyta</taxon>
        <taxon>Embryophyta</taxon>
        <taxon>Tracheophyta</taxon>
        <taxon>Spermatophyta</taxon>
        <taxon>Magnoliopsida</taxon>
        <taxon>eudicotyledons</taxon>
        <taxon>Gunneridae</taxon>
        <taxon>Pentapetalae</taxon>
        <taxon>asterids</taxon>
        <taxon>lamiids</taxon>
        <taxon>Boraginales</taxon>
        <taxon>Boraginaceae</taxon>
        <taxon>Boraginoideae</taxon>
        <taxon>Lithospermeae</taxon>
        <taxon>Lithospermum</taxon>
    </lineage>
</organism>
<feature type="region of interest" description="Disordered" evidence="1">
    <location>
        <begin position="1"/>
        <end position="68"/>
    </location>
</feature>
<keyword evidence="3" id="KW-1185">Reference proteome</keyword>
<feature type="region of interest" description="Disordered" evidence="1">
    <location>
        <begin position="84"/>
        <end position="165"/>
    </location>
</feature>
<feature type="compositionally biased region" description="Pro residues" evidence="1">
    <location>
        <begin position="99"/>
        <end position="108"/>
    </location>
</feature>
<protein>
    <submittedName>
        <fullName evidence="2">Uncharacterized protein</fullName>
    </submittedName>
</protein>
<evidence type="ECO:0000313" key="3">
    <source>
        <dbReference type="Proteomes" id="UP001454036"/>
    </source>
</evidence>
<dbReference type="Proteomes" id="UP001454036">
    <property type="component" value="Unassembled WGS sequence"/>
</dbReference>
<reference evidence="2 3" key="1">
    <citation type="submission" date="2024-01" db="EMBL/GenBank/DDBJ databases">
        <title>The complete chloroplast genome sequence of Lithospermum erythrorhizon: insights into the phylogenetic relationship among Boraginaceae species and the maternal lineages of purple gromwells.</title>
        <authorList>
            <person name="Okada T."/>
            <person name="Watanabe K."/>
        </authorList>
    </citation>
    <scope>NUCLEOTIDE SEQUENCE [LARGE SCALE GENOMIC DNA]</scope>
</reference>
<comment type="caution">
    <text evidence="2">The sequence shown here is derived from an EMBL/GenBank/DDBJ whole genome shotgun (WGS) entry which is preliminary data.</text>
</comment>
<accession>A0AAV3QHT7</accession>
<feature type="compositionally biased region" description="Low complexity" evidence="1">
    <location>
        <begin position="131"/>
        <end position="140"/>
    </location>
</feature>
<evidence type="ECO:0000256" key="1">
    <source>
        <dbReference type="SAM" id="MobiDB-lite"/>
    </source>
</evidence>